<comment type="caution">
    <text evidence="2">The sequence shown here is derived from an EMBL/GenBank/DDBJ whole genome shotgun (WGS) entry which is preliminary data.</text>
</comment>
<dbReference type="AlphaFoldDB" id="A0A1E3RUY2"/>
<organism evidence="2 3">
    <name type="scientific">Mycolicibacterium holsaticum</name>
    <dbReference type="NCBI Taxonomy" id="152142"/>
    <lineage>
        <taxon>Bacteria</taxon>
        <taxon>Bacillati</taxon>
        <taxon>Actinomycetota</taxon>
        <taxon>Actinomycetes</taxon>
        <taxon>Mycobacteriales</taxon>
        <taxon>Mycobacteriaceae</taxon>
        <taxon>Mycolicibacterium</taxon>
    </lineage>
</organism>
<evidence type="ECO:0000313" key="3">
    <source>
        <dbReference type="Proteomes" id="UP000094243"/>
    </source>
</evidence>
<accession>A0A1E3RUY2</accession>
<feature type="region of interest" description="Disordered" evidence="1">
    <location>
        <begin position="175"/>
        <end position="236"/>
    </location>
</feature>
<evidence type="ECO:0000256" key="1">
    <source>
        <dbReference type="SAM" id="MobiDB-lite"/>
    </source>
</evidence>
<sequence length="236" mass="24974">MTLPSRIRLRRRLLVFSAPVVVVAVLAVVKMLSVVLAGNAAESHFEERNLSALRNDVSTLSVLNVIEPARAPFAAGALAVLENRLEDADARFSEALSRTDAAGSCPVRVNLALVRERQGDIEAWEGRSDAARERYGSASTVVAQAPDGCFEGNSDPDLERRAVRADTVSRLAAKAAGLTAPPPPAPRASTPPPPPPAPVAVPGAPQTDADRPPLLLHPEMGDPIDRLRQVLQDAAT</sequence>
<protein>
    <submittedName>
        <fullName evidence="2">Uncharacterized protein</fullName>
    </submittedName>
</protein>
<name>A0A1E3RUY2_9MYCO</name>
<dbReference type="EMBL" id="MIGZ01000059">
    <property type="protein sequence ID" value="ODQ93736.1"/>
    <property type="molecule type" value="Genomic_DNA"/>
</dbReference>
<feature type="compositionally biased region" description="Pro residues" evidence="1">
    <location>
        <begin position="180"/>
        <end position="199"/>
    </location>
</feature>
<gene>
    <name evidence="2" type="ORF">BHQ17_11920</name>
</gene>
<keyword evidence="3" id="KW-1185">Reference proteome</keyword>
<feature type="compositionally biased region" description="Basic and acidic residues" evidence="1">
    <location>
        <begin position="219"/>
        <end position="228"/>
    </location>
</feature>
<evidence type="ECO:0000313" key="2">
    <source>
        <dbReference type="EMBL" id="ODQ93736.1"/>
    </source>
</evidence>
<reference evidence="3" key="1">
    <citation type="submission" date="2016-09" db="EMBL/GenBank/DDBJ databases">
        <authorList>
            <person name="Greninger A.L."/>
            <person name="Jerome K.R."/>
            <person name="Mcnair B."/>
            <person name="Wallis C."/>
            <person name="Fang F."/>
        </authorList>
    </citation>
    <scope>NUCLEOTIDE SEQUENCE [LARGE SCALE GENOMIC DNA]</scope>
    <source>
        <strain evidence="3">M7</strain>
    </source>
</reference>
<proteinExistence type="predicted"/>
<dbReference type="OrthoDB" id="4641441at2"/>
<dbReference type="Proteomes" id="UP000094243">
    <property type="component" value="Unassembled WGS sequence"/>
</dbReference>
<dbReference type="RefSeq" id="WP_069405410.1">
    <property type="nucleotide sequence ID" value="NZ_JBHRZJ010000007.1"/>
</dbReference>